<dbReference type="InterPro" id="IPR003439">
    <property type="entry name" value="ABC_transporter-like_ATP-bd"/>
</dbReference>
<dbReference type="Pfam" id="PF00005">
    <property type="entry name" value="ABC_tran"/>
    <property type="match status" value="1"/>
</dbReference>
<evidence type="ECO:0000313" key="3">
    <source>
        <dbReference type="Proteomes" id="UP000681967"/>
    </source>
</evidence>
<proteinExistence type="predicted"/>
<feature type="non-terminal residue" evidence="2">
    <location>
        <position position="1"/>
    </location>
</feature>
<accession>A0A8S3G747</accession>
<dbReference type="SUPFAM" id="SSF52540">
    <property type="entry name" value="P-loop containing nucleoside triphosphate hydrolases"/>
    <property type="match status" value="1"/>
</dbReference>
<evidence type="ECO:0000313" key="2">
    <source>
        <dbReference type="EMBL" id="CAF5157534.1"/>
    </source>
</evidence>
<dbReference type="InterPro" id="IPR027417">
    <property type="entry name" value="P-loop_NTPase"/>
</dbReference>
<dbReference type="GO" id="GO:0042626">
    <property type="term" value="F:ATPase-coupled transmembrane transporter activity"/>
    <property type="evidence" value="ECO:0007669"/>
    <property type="project" value="TreeGrafter"/>
</dbReference>
<name>A0A8S3G747_9BILA</name>
<feature type="non-terminal residue" evidence="2">
    <location>
        <position position="126"/>
    </location>
</feature>
<dbReference type="Gene3D" id="3.40.50.300">
    <property type="entry name" value="P-loop containing nucleotide triphosphate hydrolases"/>
    <property type="match status" value="1"/>
</dbReference>
<sequence length="126" mass="14150">IDDHQVDEYNLKWLREHIGVVSQEPILFQATIRENILFGRDTATDAEVHEAAKMANAHNFIMDLPDKYETRVGDRGATLSGGQKQRIAIARALIRDPKILLLDEATSALDNESEKIVQEALDRAAQ</sequence>
<dbReference type="EMBL" id="CAJOBH010262846">
    <property type="protein sequence ID" value="CAF5157534.1"/>
    <property type="molecule type" value="Genomic_DNA"/>
</dbReference>
<protein>
    <recommendedName>
        <fullName evidence="1">ABC transporter domain-containing protein</fullName>
    </recommendedName>
</protein>
<comment type="caution">
    <text evidence="2">The sequence shown here is derived from an EMBL/GenBank/DDBJ whole genome shotgun (WGS) entry which is preliminary data.</text>
</comment>
<dbReference type="PANTHER" id="PTHR24221">
    <property type="entry name" value="ATP-BINDING CASSETTE SUB-FAMILY B"/>
    <property type="match status" value="1"/>
</dbReference>
<reference evidence="2" key="1">
    <citation type="submission" date="2021-02" db="EMBL/GenBank/DDBJ databases">
        <authorList>
            <person name="Nowell W R."/>
        </authorList>
    </citation>
    <scope>NUCLEOTIDE SEQUENCE</scope>
</reference>
<evidence type="ECO:0000259" key="1">
    <source>
        <dbReference type="Pfam" id="PF00005"/>
    </source>
</evidence>
<dbReference type="Proteomes" id="UP000681967">
    <property type="component" value="Unassembled WGS sequence"/>
</dbReference>
<dbReference type="GO" id="GO:0005524">
    <property type="term" value="F:ATP binding"/>
    <property type="evidence" value="ECO:0007669"/>
    <property type="project" value="InterPro"/>
</dbReference>
<dbReference type="AlphaFoldDB" id="A0A8S3G747"/>
<gene>
    <name evidence="2" type="ORF">BYL167_LOCUS73752</name>
</gene>
<dbReference type="GO" id="GO:0016887">
    <property type="term" value="F:ATP hydrolysis activity"/>
    <property type="evidence" value="ECO:0007669"/>
    <property type="project" value="InterPro"/>
</dbReference>
<organism evidence="2 3">
    <name type="scientific">Rotaria magnacalcarata</name>
    <dbReference type="NCBI Taxonomy" id="392030"/>
    <lineage>
        <taxon>Eukaryota</taxon>
        <taxon>Metazoa</taxon>
        <taxon>Spiralia</taxon>
        <taxon>Gnathifera</taxon>
        <taxon>Rotifera</taxon>
        <taxon>Eurotatoria</taxon>
        <taxon>Bdelloidea</taxon>
        <taxon>Philodinida</taxon>
        <taxon>Philodinidae</taxon>
        <taxon>Rotaria</taxon>
    </lineage>
</organism>
<dbReference type="PANTHER" id="PTHR24221:SF503">
    <property type="entry name" value="MITOCHONDRIAL POTASSIUM CHANNEL ATP-BINDING SUBUNIT"/>
    <property type="match status" value="1"/>
</dbReference>
<dbReference type="InterPro" id="IPR039421">
    <property type="entry name" value="Type_1_exporter"/>
</dbReference>
<dbReference type="GO" id="GO:0016020">
    <property type="term" value="C:membrane"/>
    <property type="evidence" value="ECO:0007669"/>
    <property type="project" value="TreeGrafter"/>
</dbReference>
<feature type="domain" description="ABC transporter" evidence="1">
    <location>
        <begin position="1"/>
        <end position="107"/>
    </location>
</feature>